<dbReference type="Proteomes" id="UP000078555">
    <property type="component" value="Unassembled WGS sequence"/>
</dbReference>
<dbReference type="EMBL" id="FLRE01000178">
    <property type="protein sequence ID" value="SBT45415.1"/>
    <property type="molecule type" value="Genomic_DNA"/>
</dbReference>
<accession>A0A1A8ZM77</accession>
<sequence length="100" mass="11241">MCPPFLRGISSNHPSRKPSVHRCNVLPDRCTPIHACAHMRDVVLRNGETVKRRNGELAKVNHPISQRANQQGDTFSNKKPYVATFVDAFVTALSIIFLFI</sequence>
<name>A0A1A8ZM77_PLAOA</name>
<organism evidence="1 4">
    <name type="scientific">Plasmodium ovale wallikeri</name>
    <dbReference type="NCBI Taxonomy" id="864142"/>
    <lineage>
        <taxon>Eukaryota</taxon>
        <taxon>Sar</taxon>
        <taxon>Alveolata</taxon>
        <taxon>Apicomplexa</taxon>
        <taxon>Aconoidasida</taxon>
        <taxon>Haemosporida</taxon>
        <taxon>Plasmodiidae</taxon>
        <taxon>Plasmodium</taxon>
        <taxon>Plasmodium (Plasmodium)</taxon>
    </lineage>
</organism>
<evidence type="ECO:0000313" key="4">
    <source>
        <dbReference type="Proteomes" id="UP000078555"/>
    </source>
</evidence>
<evidence type="ECO:0000313" key="2">
    <source>
        <dbReference type="EMBL" id="SBT45415.1"/>
    </source>
</evidence>
<keyword evidence="4" id="KW-1185">Reference proteome</keyword>
<evidence type="ECO:0000313" key="3">
    <source>
        <dbReference type="Proteomes" id="UP000078550"/>
    </source>
</evidence>
<evidence type="ECO:0000313" key="1">
    <source>
        <dbReference type="EMBL" id="SBT44992.1"/>
    </source>
</evidence>
<dbReference type="EMBL" id="FLRD01000135">
    <property type="protein sequence ID" value="SBT44992.1"/>
    <property type="molecule type" value="Genomic_DNA"/>
</dbReference>
<dbReference type="Proteomes" id="UP000078550">
    <property type="component" value="Unassembled WGS sequence"/>
</dbReference>
<reference evidence="1" key="2">
    <citation type="submission" date="2016-05" db="EMBL/GenBank/DDBJ databases">
        <authorList>
            <person name="Lavstsen T."/>
            <person name="Jespersen J.S."/>
        </authorList>
    </citation>
    <scope>NUCLEOTIDE SEQUENCE [LARGE SCALE GENOMIC DNA]</scope>
</reference>
<proteinExistence type="predicted"/>
<gene>
    <name evidence="1" type="ORF">POVWA1_051170</name>
    <name evidence="2" type="ORF">POVWA2_049920</name>
</gene>
<protein>
    <submittedName>
        <fullName evidence="1">Uncharacterized protein</fullName>
    </submittedName>
</protein>
<dbReference type="AlphaFoldDB" id="A0A1A8ZM77"/>
<reference evidence="3 4" key="1">
    <citation type="submission" date="2016-05" db="EMBL/GenBank/DDBJ databases">
        <authorList>
            <person name="Naeem Raeece"/>
        </authorList>
    </citation>
    <scope>NUCLEOTIDE SEQUENCE [LARGE SCALE GENOMIC DNA]</scope>
</reference>